<evidence type="ECO:0000313" key="5">
    <source>
        <dbReference type="EMBL" id="MCK9874196.1"/>
    </source>
</evidence>
<dbReference type="EC" id="6.3.3.2" evidence="4"/>
<keyword evidence="5" id="KW-0436">Ligase</keyword>
<dbReference type="NCBIfam" id="TIGR02727">
    <property type="entry name" value="MTHFS_bact"/>
    <property type="match status" value="1"/>
</dbReference>
<dbReference type="RefSeq" id="WP_248822890.1">
    <property type="nucleotide sequence ID" value="NZ_JALKFT010000001.1"/>
</dbReference>
<evidence type="ECO:0000256" key="1">
    <source>
        <dbReference type="ARBA" id="ARBA00010638"/>
    </source>
</evidence>
<protein>
    <recommendedName>
        <fullName evidence="4">5-formyltetrahydrofolate cyclo-ligase</fullName>
        <ecNumber evidence="4">6.3.3.2</ecNumber>
    </recommendedName>
</protein>
<comment type="cofactor">
    <cofactor evidence="4">
        <name>Mg(2+)</name>
        <dbReference type="ChEBI" id="CHEBI:18420"/>
    </cofactor>
</comment>
<dbReference type="PANTHER" id="PTHR23407:SF1">
    <property type="entry name" value="5-FORMYLTETRAHYDROFOLATE CYCLO-LIGASE"/>
    <property type="match status" value="1"/>
</dbReference>
<keyword evidence="2 4" id="KW-0547">Nucleotide-binding</keyword>
<comment type="similarity">
    <text evidence="1 4">Belongs to the 5-formyltetrahydrofolate cyclo-ligase family.</text>
</comment>
<keyword evidence="4" id="KW-0460">Magnesium</keyword>
<evidence type="ECO:0000256" key="4">
    <source>
        <dbReference type="RuleBase" id="RU361279"/>
    </source>
</evidence>
<dbReference type="Gene3D" id="3.40.50.10420">
    <property type="entry name" value="NagB/RpiA/CoA transferase-like"/>
    <property type="match status" value="1"/>
</dbReference>
<organism evidence="5 6">
    <name type="scientific">Frankia umida</name>
    <dbReference type="NCBI Taxonomy" id="573489"/>
    <lineage>
        <taxon>Bacteria</taxon>
        <taxon>Bacillati</taxon>
        <taxon>Actinomycetota</taxon>
        <taxon>Actinomycetes</taxon>
        <taxon>Frankiales</taxon>
        <taxon>Frankiaceae</taxon>
        <taxon>Frankia</taxon>
    </lineage>
</organism>
<evidence type="ECO:0000313" key="6">
    <source>
        <dbReference type="Proteomes" id="UP001201873"/>
    </source>
</evidence>
<evidence type="ECO:0000256" key="2">
    <source>
        <dbReference type="ARBA" id="ARBA00022741"/>
    </source>
</evidence>
<comment type="catalytic activity">
    <reaction evidence="4">
        <text>(6S)-5-formyl-5,6,7,8-tetrahydrofolate + ATP = (6R)-5,10-methenyltetrahydrofolate + ADP + phosphate</text>
        <dbReference type="Rhea" id="RHEA:10488"/>
        <dbReference type="ChEBI" id="CHEBI:30616"/>
        <dbReference type="ChEBI" id="CHEBI:43474"/>
        <dbReference type="ChEBI" id="CHEBI:57455"/>
        <dbReference type="ChEBI" id="CHEBI:57457"/>
        <dbReference type="ChEBI" id="CHEBI:456216"/>
        <dbReference type="EC" id="6.3.3.2"/>
    </reaction>
</comment>
<reference evidence="5 6" key="1">
    <citation type="submission" date="2022-04" db="EMBL/GenBank/DDBJ databases">
        <title>Genome diversity in the genus Frankia.</title>
        <authorList>
            <person name="Carlos-Shanley C."/>
            <person name="Hahn D."/>
        </authorList>
    </citation>
    <scope>NUCLEOTIDE SEQUENCE [LARGE SCALE GENOMIC DNA]</scope>
    <source>
        <strain evidence="5 6">Ag45/Mut15</strain>
    </source>
</reference>
<keyword evidence="3 4" id="KW-0067">ATP-binding</keyword>
<dbReference type="EMBL" id="JALKFT010000001">
    <property type="protein sequence ID" value="MCK9874196.1"/>
    <property type="molecule type" value="Genomic_DNA"/>
</dbReference>
<dbReference type="Pfam" id="PF01812">
    <property type="entry name" value="5-FTHF_cyc-lig"/>
    <property type="match status" value="1"/>
</dbReference>
<dbReference type="InterPro" id="IPR024185">
    <property type="entry name" value="FTHF_cligase-like_sf"/>
</dbReference>
<evidence type="ECO:0000256" key="3">
    <source>
        <dbReference type="ARBA" id="ARBA00022840"/>
    </source>
</evidence>
<gene>
    <name evidence="5" type="ORF">MXD59_00070</name>
</gene>
<dbReference type="PANTHER" id="PTHR23407">
    <property type="entry name" value="ATPASE INHIBITOR/5-FORMYLTETRAHYDROFOLATE CYCLO-LIGASE"/>
    <property type="match status" value="1"/>
</dbReference>
<name>A0ABT0JRP6_9ACTN</name>
<keyword evidence="6" id="KW-1185">Reference proteome</keyword>
<dbReference type="Proteomes" id="UP001201873">
    <property type="component" value="Unassembled WGS sequence"/>
</dbReference>
<dbReference type="GO" id="GO:0030272">
    <property type="term" value="F:5-formyltetrahydrofolate cyclo-ligase activity"/>
    <property type="evidence" value="ECO:0007669"/>
    <property type="project" value="UniProtKB-EC"/>
</dbReference>
<proteinExistence type="inferred from homology"/>
<sequence>MLDEQATARIDLAKQRLRARLLARRRTALAALTAGGAGTGAGAGAGAGDVGGLAPRILALPEVARATCVAAYVGLPGEPELGDLLDRLLAAGTQVLLPALRTDLDLDFRTYLGTLVPGALGTREPPSAAPVGDLGLAGVVIVPALAVDRRGRRLGRGGGSYDRALVRVAAQATVIAVVHDQELLDHVPTAPHDRGVHLVVTPSRILHCGPDGVTGEHPEPSTG</sequence>
<dbReference type="InterPro" id="IPR037171">
    <property type="entry name" value="NagB/RpiA_transferase-like"/>
</dbReference>
<keyword evidence="4" id="KW-0479">Metal-binding</keyword>
<comment type="caution">
    <text evidence="5">The sequence shown here is derived from an EMBL/GenBank/DDBJ whole genome shotgun (WGS) entry which is preliminary data.</text>
</comment>
<accession>A0ABT0JRP6</accession>
<dbReference type="InterPro" id="IPR002698">
    <property type="entry name" value="FTHF_cligase"/>
</dbReference>
<dbReference type="SUPFAM" id="SSF100950">
    <property type="entry name" value="NagB/RpiA/CoA transferase-like"/>
    <property type="match status" value="1"/>
</dbReference>